<dbReference type="EMBL" id="JACYFG010000041">
    <property type="protein sequence ID" value="MBD5781390.1"/>
    <property type="molecule type" value="Genomic_DNA"/>
</dbReference>
<accession>A0A927FBL0</accession>
<protein>
    <submittedName>
        <fullName evidence="2">Glycosyltransferase family 2 protein</fullName>
    </submittedName>
</protein>
<dbReference type="Pfam" id="PF00535">
    <property type="entry name" value="Glycos_transf_2"/>
    <property type="match status" value="1"/>
</dbReference>
<dbReference type="SUPFAM" id="SSF53448">
    <property type="entry name" value="Nucleotide-diphospho-sugar transferases"/>
    <property type="match status" value="1"/>
</dbReference>
<dbReference type="RefSeq" id="WP_191618493.1">
    <property type="nucleotide sequence ID" value="NZ_JACYFG010000041.1"/>
</dbReference>
<dbReference type="InterPro" id="IPR001173">
    <property type="entry name" value="Glyco_trans_2-like"/>
</dbReference>
<name>A0A927FBL0_9BACT</name>
<evidence type="ECO:0000313" key="2">
    <source>
        <dbReference type="EMBL" id="MBD5781390.1"/>
    </source>
</evidence>
<sequence>MMSPTLSIVIPNYNHGTYLEQCIRSQMGSQLSIEIIIVDDASSDNSIDVIKSLQLDGLPIRFFKNKERLGVVPTMNRGISESKGEYIILRAADDLSEASTFSQAIELLESNREAGLSCGDLAYFLNSPEDAAVETLSLSASPAYLSPTQLHGMLGTSPIHSHTAIYRKSLLQRHGLFKSEHRFYSDWYTTLCLACSHGVCYQPKPTAYARLCSTSYANAGSRNATDRATTLKVLTEDLSILPEQLKTDIYHSRALDFFEIDPKNAFSFPFPPCPIPDDRFFLAGMGGTLYRKLKSLDKTRLTYPAYIYGAGAHTDILLKAWNALNLPKPTRIWVSSLENTRTSIQGIEVRKFGDAFDKIGTIIISSKSYEPEMLSTASTRFPNIPIITFWGSGDKT</sequence>
<dbReference type="GO" id="GO:0016758">
    <property type="term" value="F:hexosyltransferase activity"/>
    <property type="evidence" value="ECO:0007669"/>
    <property type="project" value="UniProtKB-ARBA"/>
</dbReference>
<evidence type="ECO:0000259" key="1">
    <source>
        <dbReference type="Pfam" id="PF00535"/>
    </source>
</evidence>
<comment type="caution">
    <text evidence="2">The sequence shown here is derived from an EMBL/GenBank/DDBJ whole genome shotgun (WGS) entry which is preliminary data.</text>
</comment>
<dbReference type="InterPro" id="IPR029044">
    <property type="entry name" value="Nucleotide-diphossugar_trans"/>
</dbReference>
<reference evidence="2" key="1">
    <citation type="submission" date="2020-09" db="EMBL/GenBank/DDBJ databases">
        <title>Pelagicoccus enzymogenes sp. nov. with an EPS production, isolated from marine sediment.</title>
        <authorList>
            <person name="Feng X."/>
        </authorList>
    </citation>
    <scope>NUCLEOTIDE SEQUENCE</scope>
    <source>
        <strain evidence="2">NFK12</strain>
    </source>
</reference>
<keyword evidence="3" id="KW-1185">Reference proteome</keyword>
<dbReference type="AlphaFoldDB" id="A0A927FBL0"/>
<dbReference type="PANTHER" id="PTHR22916:SF3">
    <property type="entry name" value="UDP-GLCNAC:BETAGAL BETA-1,3-N-ACETYLGLUCOSAMINYLTRANSFERASE-LIKE PROTEIN 1"/>
    <property type="match status" value="1"/>
</dbReference>
<dbReference type="Gene3D" id="3.90.550.10">
    <property type="entry name" value="Spore Coat Polysaccharide Biosynthesis Protein SpsA, Chain A"/>
    <property type="match status" value="1"/>
</dbReference>
<feature type="domain" description="Glycosyltransferase 2-like" evidence="1">
    <location>
        <begin position="7"/>
        <end position="174"/>
    </location>
</feature>
<gene>
    <name evidence="2" type="ORF">IEN85_17955</name>
</gene>
<proteinExistence type="predicted"/>
<evidence type="ECO:0000313" key="3">
    <source>
        <dbReference type="Proteomes" id="UP000622317"/>
    </source>
</evidence>
<organism evidence="2 3">
    <name type="scientific">Pelagicoccus enzymogenes</name>
    <dbReference type="NCBI Taxonomy" id="2773457"/>
    <lineage>
        <taxon>Bacteria</taxon>
        <taxon>Pseudomonadati</taxon>
        <taxon>Verrucomicrobiota</taxon>
        <taxon>Opitutia</taxon>
        <taxon>Puniceicoccales</taxon>
        <taxon>Pelagicoccaceae</taxon>
        <taxon>Pelagicoccus</taxon>
    </lineage>
</organism>
<dbReference type="PANTHER" id="PTHR22916">
    <property type="entry name" value="GLYCOSYLTRANSFERASE"/>
    <property type="match status" value="1"/>
</dbReference>
<dbReference type="Proteomes" id="UP000622317">
    <property type="component" value="Unassembled WGS sequence"/>
</dbReference>